<reference evidence="4 5" key="1">
    <citation type="journal article" date="2017" name="Curr. Biol.">
        <title>Genome architecture and evolution of a unichromosomal asexual nematode.</title>
        <authorList>
            <person name="Fradin H."/>
            <person name="Zegar C."/>
            <person name="Gutwein M."/>
            <person name="Lucas J."/>
            <person name="Kovtun M."/>
            <person name="Corcoran D."/>
            <person name="Baugh L.R."/>
            <person name="Kiontke K."/>
            <person name="Gunsalus K."/>
            <person name="Fitch D.H."/>
            <person name="Piano F."/>
        </authorList>
    </citation>
    <scope>NUCLEOTIDE SEQUENCE [LARGE SCALE GENOMIC DNA]</scope>
    <source>
        <strain evidence="4">PF1309</strain>
    </source>
</reference>
<dbReference type="GO" id="GO:0005956">
    <property type="term" value="C:protein kinase CK2 complex"/>
    <property type="evidence" value="ECO:0007669"/>
    <property type="project" value="UniProtKB-UniRule"/>
</dbReference>
<dbReference type="OrthoDB" id="3971593at2759"/>
<evidence type="ECO:0000313" key="5">
    <source>
        <dbReference type="Proteomes" id="UP000218231"/>
    </source>
</evidence>
<dbReference type="SUPFAM" id="SSF57798">
    <property type="entry name" value="Casein kinase II beta subunit"/>
    <property type="match status" value="1"/>
</dbReference>
<evidence type="ECO:0000256" key="3">
    <source>
        <dbReference type="SAM" id="MobiDB-lite"/>
    </source>
</evidence>
<dbReference type="InterPro" id="IPR000704">
    <property type="entry name" value="Casein_kinase_II_reg-sub"/>
</dbReference>
<feature type="region of interest" description="Disordered" evidence="3">
    <location>
        <begin position="156"/>
        <end position="188"/>
    </location>
</feature>
<name>A0A2A2KFY9_9BILA</name>
<dbReference type="PANTHER" id="PTHR11740:SF0">
    <property type="entry name" value="CASEIN KINASE II SUBUNIT BETA"/>
    <property type="match status" value="1"/>
</dbReference>
<evidence type="ECO:0000256" key="1">
    <source>
        <dbReference type="ARBA" id="ARBA00006941"/>
    </source>
</evidence>
<dbReference type="GO" id="GO:0005737">
    <property type="term" value="C:cytoplasm"/>
    <property type="evidence" value="ECO:0007669"/>
    <property type="project" value="TreeGrafter"/>
</dbReference>
<dbReference type="Pfam" id="PF01214">
    <property type="entry name" value="CK_II_beta"/>
    <property type="match status" value="1"/>
</dbReference>
<dbReference type="PRINTS" id="PR00472">
    <property type="entry name" value="CASNKINASEII"/>
</dbReference>
<dbReference type="AlphaFoldDB" id="A0A2A2KFY9"/>
<comment type="caution">
    <text evidence="4">The sequence shown here is derived from an EMBL/GenBank/DDBJ whole genome shotgun (WGS) entry which is preliminary data.</text>
</comment>
<gene>
    <name evidence="4" type="ORF">WR25_15271</name>
</gene>
<dbReference type="Gene3D" id="2.20.25.20">
    <property type="match status" value="1"/>
</dbReference>
<dbReference type="EMBL" id="LIAE01008700">
    <property type="protein sequence ID" value="PAV72763.1"/>
    <property type="molecule type" value="Genomic_DNA"/>
</dbReference>
<evidence type="ECO:0000256" key="2">
    <source>
        <dbReference type="RuleBase" id="RU361268"/>
    </source>
</evidence>
<protein>
    <recommendedName>
        <fullName evidence="2">Casein kinase II subunit beta</fullName>
        <shortName evidence="2">CK II beta</shortName>
    </recommendedName>
</protein>
<evidence type="ECO:0000313" key="4">
    <source>
        <dbReference type="EMBL" id="PAV72763.1"/>
    </source>
</evidence>
<accession>A0A2A2KFY9</accession>
<dbReference type="Gene3D" id="1.10.1820.10">
    <property type="entry name" value="protein kinase ck2 holoenzyme, chain C, domain 1"/>
    <property type="match status" value="1"/>
</dbReference>
<comment type="similarity">
    <text evidence="1 2">Belongs to the casein kinase 2 subunit beta family.</text>
</comment>
<dbReference type="SMART" id="SM01085">
    <property type="entry name" value="CK_II_beta"/>
    <property type="match status" value="1"/>
</dbReference>
<dbReference type="InterPro" id="IPR016149">
    <property type="entry name" value="Casein_kin_II_reg-sub_N"/>
</dbReference>
<dbReference type="PROSITE" id="PS01101">
    <property type="entry name" value="CK2_BETA"/>
    <property type="match status" value="1"/>
</dbReference>
<keyword evidence="5" id="KW-1185">Reference proteome</keyword>
<proteinExistence type="inferred from homology"/>
<dbReference type="FunFam" id="2.20.25.20:FF:000002">
    <property type="entry name" value="Casein kinase II subunit beta"/>
    <property type="match status" value="1"/>
</dbReference>
<dbReference type="STRING" id="2018661.A0A2A2KFY9"/>
<dbReference type="Proteomes" id="UP000218231">
    <property type="component" value="Unassembled WGS sequence"/>
</dbReference>
<sequence>MVLRAAWQRILLREDDLEDNPTNTDLVEQAAEMLYGLIHARYILTNRGISQMVEKWRDHDFGVCPRVYCENQALLPIGLSDVPGEAMVKLYCPRCCDVYVPRSSRHQHTDGSYFGTGFPHMLFFVHPELRPKKPATQFVPRLYGFKIHPTAYNLQYNQDGNTSDDGGHRNSATGSNMERSRNVGATTAQVREDFQNAYGL</sequence>
<dbReference type="GO" id="GO:0019887">
    <property type="term" value="F:protein kinase regulator activity"/>
    <property type="evidence" value="ECO:0007669"/>
    <property type="project" value="InterPro"/>
</dbReference>
<dbReference type="InterPro" id="IPR035991">
    <property type="entry name" value="Casein_kinase_II_beta-like"/>
</dbReference>
<dbReference type="PANTHER" id="PTHR11740">
    <property type="entry name" value="CASEIN KINASE II SUBUNIT BETA"/>
    <property type="match status" value="1"/>
</dbReference>
<organism evidence="4 5">
    <name type="scientific">Diploscapter pachys</name>
    <dbReference type="NCBI Taxonomy" id="2018661"/>
    <lineage>
        <taxon>Eukaryota</taxon>
        <taxon>Metazoa</taxon>
        <taxon>Ecdysozoa</taxon>
        <taxon>Nematoda</taxon>
        <taxon>Chromadorea</taxon>
        <taxon>Rhabditida</taxon>
        <taxon>Rhabditina</taxon>
        <taxon>Rhabditomorpha</taxon>
        <taxon>Rhabditoidea</taxon>
        <taxon>Rhabditidae</taxon>
        <taxon>Diploscapter</taxon>
    </lineage>
</organism>
<comment type="subunit">
    <text evidence="2">Tetramer of two alpha and two beta subunits.</text>
</comment>